<evidence type="ECO:0000313" key="2">
    <source>
        <dbReference type="EMBL" id="RWA06096.1"/>
    </source>
</evidence>
<protein>
    <recommendedName>
        <fullName evidence="4">HhH-GPD domain-containing protein</fullName>
    </recommendedName>
</protein>
<dbReference type="PANTHER" id="PTHR21521">
    <property type="entry name" value="AMUN, ISOFORM A"/>
    <property type="match status" value="1"/>
</dbReference>
<organism evidence="2 3">
    <name type="scientific">Xylaria grammica</name>
    <dbReference type="NCBI Taxonomy" id="363999"/>
    <lineage>
        <taxon>Eukaryota</taxon>
        <taxon>Fungi</taxon>
        <taxon>Dikarya</taxon>
        <taxon>Ascomycota</taxon>
        <taxon>Pezizomycotina</taxon>
        <taxon>Sordariomycetes</taxon>
        <taxon>Xylariomycetidae</taxon>
        <taxon>Xylariales</taxon>
        <taxon>Xylariaceae</taxon>
        <taxon>Xylaria</taxon>
    </lineage>
</organism>
<name>A0A439CVA7_9PEZI</name>
<dbReference type="EMBL" id="RYZI01000369">
    <property type="protein sequence ID" value="RWA06096.1"/>
    <property type="molecule type" value="Genomic_DNA"/>
</dbReference>
<accession>A0A439CVA7</accession>
<evidence type="ECO:0008006" key="4">
    <source>
        <dbReference type="Google" id="ProtNLM"/>
    </source>
</evidence>
<dbReference type="PANTHER" id="PTHR21521:SF0">
    <property type="entry name" value="AMUN, ISOFORM A"/>
    <property type="match status" value="1"/>
</dbReference>
<keyword evidence="3" id="KW-1185">Reference proteome</keyword>
<evidence type="ECO:0000313" key="3">
    <source>
        <dbReference type="Proteomes" id="UP000286045"/>
    </source>
</evidence>
<dbReference type="Proteomes" id="UP000286045">
    <property type="component" value="Unassembled WGS sequence"/>
</dbReference>
<gene>
    <name evidence="2" type="ORF">EKO27_g9021</name>
</gene>
<sequence>MADIDTLPDNIPISRFNELLSRYTVLIKSISSEKPSKAGQSSLLELDEYRYKVAVDAFRSDKPQRRMGHDDVKKLVDWKLRHGKFRPTLMKLVSSNEGEVVRKTIQEAVEQYWLDNNITKAMDGIAKLKGIGPATASLLLSIHDPERVIFFSDEAFWWLCCGGQKLPIKYNTKEYQQLNTVADKIARRLEVGATDIEKVAYVIMKGDVSQPAPSTGRLPTKPPAKKRQGCRRGYT</sequence>
<proteinExistence type="predicted"/>
<dbReference type="AlphaFoldDB" id="A0A439CVA7"/>
<feature type="region of interest" description="Disordered" evidence="1">
    <location>
        <begin position="210"/>
        <end position="235"/>
    </location>
</feature>
<feature type="compositionally biased region" description="Basic residues" evidence="1">
    <location>
        <begin position="223"/>
        <end position="235"/>
    </location>
</feature>
<reference evidence="2 3" key="1">
    <citation type="submission" date="2018-12" db="EMBL/GenBank/DDBJ databases">
        <title>Draft genome sequence of Xylaria grammica IHI A82.</title>
        <authorList>
            <person name="Buettner E."/>
            <person name="Kellner H."/>
        </authorList>
    </citation>
    <scope>NUCLEOTIDE SEQUENCE [LARGE SCALE GENOMIC DNA]</scope>
    <source>
        <strain evidence="2 3">IHI A82</strain>
    </source>
</reference>
<dbReference type="STRING" id="363999.A0A439CVA7"/>
<comment type="caution">
    <text evidence="2">The sequence shown here is derived from an EMBL/GenBank/DDBJ whole genome shotgun (WGS) entry which is preliminary data.</text>
</comment>
<evidence type="ECO:0000256" key="1">
    <source>
        <dbReference type="SAM" id="MobiDB-lite"/>
    </source>
</evidence>